<evidence type="ECO:0000259" key="6">
    <source>
        <dbReference type="PROSITE" id="PS50883"/>
    </source>
</evidence>
<dbReference type="SUPFAM" id="SSF55073">
    <property type="entry name" value="Nucleotide cyclase"/>
    <property type="match status" value="1"/>
</dbReference>
<accession>A0A3M8T3Q8</accession>
<dbReference type="PROSITE" id="PS50883">
    <property type="entry name" value="EAL"/>
    <property type="match status" value="1"/>
</dbReference>
<dbReference type="PANTHER" id="PTHR44757">
    <property type="entry name" value="DIGUANYLATE CYCLASE DGCP"/>
    <property type="match status" value="1"/>
</dbReference>
<keyword evidence="2" id="KW-0812">Transmembrane</keyword>
<dbReference type="InterPro" id="IPR052155">
    <property type="entry name" value="Biofilm_reg_signaling"/>
</dbReference>
<evidence type="ECO:0000313" key="10">
    <source>
        <dbReference type="Proteomes" id="UP000267049"/>
    </source>
</evidence>
<dbReference type="CDD" id="cd01948">
    <property type="entry name" value="EAL"/>
    <property type="match status" value="1"/>
</dbReference>
<dbReference type="PROSITE" id="PS50113">
    <property type="entry name" value="PAC"/>
    <property type="match status" value="1"/>
</dbReference>
<keyword evidence="10" id="KW-1185">Reference proteome</keyword>
<dbReference type="InterPro" id="IPR035965">
    <property type="entry name" value="PAS-like_dom_sf"/>
</dbReference>
<dbReference type="Pfam" id="PF00563">
    <property type="entry name" value="EAL"/>
    <property type="match status" value="1"/>
</dbReference>
<dbReference type="GO" id="GO:0006355">
    <property type="term" value="P:regulation of DNA-templated transcription"/>
    <property type="evidence" value="ECO:0007669"/>
    <property type="project" value="InterPro"/>
</dbReference>
<evidence type="ECO:0000256" key="1">
    <source>
        <dbReference type="ARBA" id="ARBA00001946"/>
    </source>
</evidence>
<protein>
    <submittedName>
        <fullName evidence="9">EAL domain-containing protein</fullName>
    </submittedName>
</protein>
<dbReference type="Pfam" id="PF08447">
    <property type="entry name" value="PAS_3"/>
    <property type="match status" value="1"/>
</dbReference>
<feature type="domain" description="EAL" evidence="6">
    <location>
        <begin position="895"/>
        <end position="1169"/>
    </location>
</feature>
<dbReference type="OrthoDB" id="9804951at2"/>
<dbReference type="InterPro" id="IPR013655">
    <property type="entry name" value="PAS_fold_3"/>
</dbReference>
<dbReference type="InterPro" id="IPR043128">
    <property type="entry name" value="Rev_trsase/Diguanyl_cyclase"/>
</dbReference>
<dbReference type="PROSITE" id="PS50112">
    <property type="entry name" value="PAS"/>
    <property type="match status" value="1"/>
</dbReference>
<dbReference type="FunFam" id="3.30.70.270:FF:000001">
    <property type="entry name" value="Diguanylate cyclase domain protein"/>
    <property type="match status" value="1"/>
</dbReference>
<comment type="cofactor">
    <cofactor evidence="1">
        <name>Mg(2+)</name>
        <dbReference type="ChEBI" id="CHEBI:18420"/>
    </cofactor>
</comment>
<feature type="transmembrane region" description="Helical" evidence="2">
    <location>
        <begin position="77"/>
        <end position="94"/>
    </location>
</feature>
<gene>
    <name evidence="9" type="ORF">EER27_02535</name>
</gene>
<dbReference type="GO" id="GO:0016020">
    <property type="term" value="C:membrane"/>
    <property type="evidence" value="ECO:0007669"/>
    <property type="project" value="UniProtKB-UniRule"/>
</dbReference>
<dbReference type="RefSeq" id="WP_123086433.1">
    <property type="nucleotide sequence ID" value="NZ_RIBS01000001.1"/>
</dbReference>
<dbReference type="Gene3D" id="3.30.450.20">
    <property type="entry name" value="PAS domain"/>
    <property type="match status" value="2"/>
</dbReference>
<dbReference type="InterPro" id="IPR013767">
    <property type="entry name" value="PAS_fold"/>
</dbReference>
<dbReference type="Gene3D" id="3.20.20.450">
    <property type="entry name" value="EAL domain"/>
    <property type="match status" value="1"/>
</dbReference>
<dbReference type="NCBIfam" id="TIGR00229">
    <property type="entry name" value="sensory_box"/>
    <property type="match status" value="2"/>
</dbReference>
<dbReference type="SUPFAM" id="SSF141868">
    <property type="entry name" value="EAL domain-like"/>
    <property type="match status" value="1"/>
</dbReference>
<feature type="transmembrane region" description="Helical" evidence="2">
    <location>
        <begin position="213"/>
        <end position="234"/>
    </location>
</feature>
<dbReference type="PROSITE" id="PS50924">
    <property type="entry name" value="MHYT"/>
    <property type="match status" value="1"/>
</dbReference>
<dbReference type="PANTHER" id="PTHR44757:SF2">
    <property type="entry name" value="BIOFILM ARCHITECTURE MAINTENANCE PROTEIN MBAA"/>
    <property type="match status" value="1"/>
</dbReference>
<dbReference type="InterPro" id="IPR000014">
    <property type="entry name" value="PAS"/>
</dbReference>
<dbReference type="Pfam" id="PF00989">
    <property type="entry name" value="PAS"/>
    <property type="match status" value="1"/>
</dbReference>
<dbReference type="InterPro" id="IPR029016">
    <property type="entry name" value="GAF-like_dom_sf"/>
</dbReference>
<dbReference type="SMART" id="SM00091">
    <property type="entry name" value="PAS"/>
    <property type="match status" value="2"/>
</dbReference>
<feature type="transmembrane region" description="Helical" evidence="2">
    <location>
        <begin position="6"/>
        <end position="29"/>
    </location>
</feature>
<dbReference type="InterPro" id="IPR005330">
    <property type="entry name" value="MHYT_dom"/>
</dbReference>
<comment type="caution">
    <text evidence="9">The sequence shown here is derived from an EMBL/GenBank/DDBJ whole genome shotgun (WGS) entry which is preliminary data.</text>
</comment>
<dbReference type="InterPro" id="IPR001633">
    <property type="entry name" value="EAL_dom"/>
</dbReference>
<evidence type="ECO:0000259" key="4">
    <source>
        <dbReference type="PROSITE" id="PS50112"/>
    </source>
</evidence>
<feature type="transmembrane region" description="Helical" evidence="2">
    <location>
        <begin position="139"/>
        <end position="159"/>
    </location>
</feature>
<feature type="domain" description="MHYT" evidence="8">
    <location>
        <begin position="5"/>
        <end position="199"/>
    </location>
</feature>
<dbReference type="NCBIfam" id="TIGR00254">
    <property type="entry name" value="GGDEF"/>
    <property type="match status" value="1"/>
</dbReference>
<dbReference type="Pfam" id="PF13185">
    <property type="entry name" value="GAF_2"/>
    <property type="match status" value="1"/>
</dbReference>
<evidence type="ECO:0000259" key="8">
    <source>
        <dbReference type="PROSITE" id="PS50924"/>
    </source>
</evidence>
<feature type="transmembrane region" description="Helical" evidence="2">
    <location>
        <begin position="106"/>
        <end position="127"/>
    </location>
</feature>
<dbReference type="CDD" id="cd00130">
    <property type="entry name" value="PAS"/>
    <property type="match status" value="2"/>
</dbReference>
<feature type="transmembrane region" description="Helical" evidence="2">
    <location>
        <begin position="179"/>
        <end position="201"/>
    </location>
</feature>
<dbReference type="Pfam" id="PF00990">
    <property type="entry name" value="GGDEF"/>
    <property type="match status" value="1"/>
</dbReference>
<dbReference type="SMART" id="SM00065">
    <property type="entry name" value="GAF"/>
    <property type="match status" value="1"/>
</dbReference>
<feature type="domain" description="PAC" evidence="5">
    <location>
        <begin position="669"/>
        <end position="721"/>
    </location>
</feature>
<keyword evidence="3" id="KW-0175">Coiled coil</keyword>
<evidence type="ECO:0000256" key="3">
    <source>
        <dbReference type="SAM" id="Coils"/>
    </source>
</evidence>
<dbReference type="InterPro" id="IPR029787">
    <property type="entry name" value="Nucleotide_cyclase"/>
</dbReference>
<evidence type="ECO:0000313" key="9">
    <source>
        <dbReference type="EMBL" id="RNF86316.1"/>
    </source>
</evidence>
<feature type="transmembrane region" description="Helical" evidence="2">
    <location>
        <begin position="41"/>
        <end position="65"/>
    </location>
</feature>
<dbReference type="Gene3D" id="2.10.70.100">
    <property type="match status" value="1"/>
</dbReference>
<evidence type="ECO:0000259" key="5">
    <source>
        <dbReference type="PROSITE" id="PS50113"/>
    </source>
</evidence>
<name>A0A3M8T3Q8_9GAMM</name>
<dbReference type="SUPFAM" id="SSF55781">
    <property type="entry name" value="GAF domain-like"/>
    <property type="match status" value="1"/>
</dbReference>
<dbReference type="SMART" id="SM00052">
    <property type="entry name" value="EAL"/>
    <property type="match status" value="1"/>
</dbReference>
<dbReference type="InterPro" id="IPR000160">
    <property type="entry name" value="GGDEF_dom"/>
</dbReference>
<dbReference type="SMART" id="SM00267">
    <property type="entry name" value="GGDEF"/>
    <property type="match status" value="1"/>
</dbReference>
<dbReference type="SMART" id="SM00086">
    <property type="entry name" value="PAC"/>
    <property type="match status" value="2"/>
</dbReference>
<reference evidence="9 10" key="1">
    <citation type="submission" date="2018-11" db="EMBL/GenBank/DDBJ databases">
        <title>Lysobacter cryohumiis sp. nov., isolated from soil in the Tianshan Mountains, Xinjiang, China.</title>
        <authorList>
            <person name="Luo Y."/>
            <person name="Sheng H."/>
        </authorList>
    </citation>
    <scope>NUCLEOTIDE SEQUENCE [LARGE SCALE GENOMIC DNA]</scope>
    <source>
        <strain evidence="9 10">ZS60</strain>
    </source>
</reference>
<keyword evidence="2" id="KW-1133">Transmembrane helix</keyword>
<evidence type="ECO:0000259" key="7">
    <source>
        <dbReference type="PROSITE" id="PS50887"/>
    </source>
</evidence>
<dbReference type="EMBL" id="RIBS01000001">
    <property type="protein sequence ID" value="RNF86316.1"/>
    <property type="molecule type" value="Genomic_DNA"/>
</dbReference>
<dbReference type="CDD" id="cd01949">
    <property type="entry name" value="GGDEF"/>
    <property type="match status" value="1"/>
</dbReference>
<dbReference type="InterPro" id="IPR001610">
    <property type="entry name" value="PAC"/>
</dbReference>
<dbReference type="PROSITE" id="PS50887">
    <property type="entry name" value="GGDEF"/>
    <property type="match status" value="1"/>
</dbReference>
<dbReference type="InterPro" id="IPR003018">
    <property type="entry name" value="GAF"/>
</dbReference>
<evidence type="ECO:0000256" key="2">
    <source>
        <dbReference type="PROSITE-ProRule" id="PRU00244"/>
    </source>
</evidence>
<sequence>MDGTYDSWLVLLSMVAAIMASYVALDLASRVTASAGRAARFWLIGGAVSMGIGIWSMHFIGMLAFRLPIPMSYNGPITALSLLIAMVVSGFALYTVSRESLGIGRLLVGGVLMGIGIAAMHYTGMAAMEMKPPVTYDPLLFVLSIVIAMVASWAALWIAFRLRGETLRSGFWRKGGSALLMGAAICGMHYTGMAAAIFSPFCTTTVGAPTIPTFWMAVTIAAFTFMLLATTLMVSMEDARHAHEVAFHQARAKALREMHDELEQRVNERTVELAQANAALQEEIDEHEITEQELRDSKDEARAIIDTAYDAYIAIDPDSVILDWNKQAEAMLGWSREEAVGRSLAEIVIPEPYRQAHRQEIQRALATAGDPALNKAIEITARHRDGNEFPAELSIWPTKVGATYKFSIFLHDIQRQRAIRRLVAQTAAAATLIESATLADAAPKVLEAVGTAMGWAVGALWAVDAGTQTMRCIEVWQPDDGAAAPAFMAMTSETTLGPDDGLPGRIWVSGKPLWLTDITQDADSPRALAAAEYGLLAGIGFPIVSGTQVFGVAEFYAPTIQEPDPELLGMMNTLGSLLGQFMARKQAENALADNEQHLAEAQRIAHVGSWEWNQASNQITWSDELYRILRSSSGEFDHTPKGYLKLVYPADKILVLRTIDKAFREQQTFDFEHRVVRSDGEVRVIQTRGRMLLDALDRTVGMVGTGQDITERKEAQQRLQQLAHYDVLTGLPNRRLFHESLQSAMTMADNHGWQVFLLFLDLDCFKDINDSLGHAVGDELLRQVGQRLQACLRLRDTVARLGGDEFGMVLLTPSDPQFAAKVANKIQNTLNMPFQVESHIVSTTASIGITVYPVDTTDMHSLVRYADLAMYEAKQGGRNSYRFYTETMNLRVRKKLELELALRAAVEREEFELYYQPKVCLRTGRWTGVEALLRWHRPGHGLVAPLHFISVLEDTGLIVTVGAWVISQACRQLRDWQRVGIGPIPIAVNVSAQQITRKSLLPPPPDPLGRLLGEADPLGLASATADCLERHGVVPGHLEMELTESAVMGDAEHSAEILQRLKALGVRISVDDFGTGYSSLAYLRRFPVDTVKIDGAFIRGLTNNAEDASITLAIIDMAHRLNLQVVAECVESADQLAFLRTHGCDQVQGHHVAHAMPVHELELLWRQTNGLAPQAVQELTRVGVGT</sequence>
<dbReference type="InterPro" id="IPR035919">
    <property type="entry name" value="EAL_sf"/>
</dbReference>
<dbReference type="GO" id="GO:0003824">
    <property type="term" value="F:catalytic activity"/>
    <property type="evidence" value="ECO:0007669"/>
    <property type="project" value="UniProtKB-ARBA"/>
</dbReference>
<dbReference type="SUPFAM" id="SSF55785">
    <property type="entry name" value="PYP-like sensor domain (PAS domain)"/>
    <property type="match status" value="2"/>
</dbReference>
<dbReference type="InterPro" id="IPR000700">
    <property type="entry name" value="PAS-assoc_C"/>
</dbReference>
<feature type="coiled-coil region" evidence="3">
    <location>
        <begin position="245"/>
        <end position="300"/>
    </location>
</feature>
<feature type="domain" description="GGDEF" evidence="7">
    <location>
        <begin position="753"/>
        <end position="886"/>
    </location>
</feature>
<dbReference type="Pfam" id="PF03707">
    <property type="entry name" value="MHYT"/>
    <property type="match status" value="3"/>
</dbReference>
<dbReference type="AlphaFoldDB" id="A0A3M8T3Q8"/>
<proteinExistence type="predicted"/>
<dbReference type="Proteomes" id="UP000267049">
    <property type="component" value="Unassembled WGS sequence"/>
</dbReference>
<dbReference type="Gene3D" id="3.30.70.270">
    <property type="match status" value="1"/>
</dbReference>
<organism evidence="9 10">
    <name type="scientific">Montanilutibacter psychrotolerans</name>
    <dbReference type="NCBI Taxonomy" id="1327343"/>
    <lineage>
        <taxon>Bacteria</taxon>
        <taxon>Pseudomonadati</taxon>
        <taxon>Pseudomonadota</taxon>
        <taxon>Gammaproteobacteria</taxon>
        <taxon>Lysobacterales</taxon>
        <taxon>Lysobacteraceae</taxon>
        <taxon>Montanilutibacter</taxon>
    </lineage>
</organism>
<keyword evidence="2" id="KW-0472">Membrane</keyword>
<dbReference type="Gene3D" id="3.30.450.40">
    <property type="match status" value="1"/>
</dbReference>
<feature type="domain" description="PAS" evidence="4">
    <location>
        <begin position="297"/>
        <end position="368"/>
    </location>
</feature>